<reference evidence="3 4" key="1">
    <citation type="journal article" date="2018" name="Sci. Rep.">
        <title>Raphidocelis subcapitata (=Pseudokirchneriella subcapitata) provides an insight into genome evolution and environmental adaptations in the Sphaeropleales.</title>
        <authorList>
            <person name="Suzuki S."/>
            <person name="Yamaguchi H."/>
            <person name="Nakajima N."/>
            <person name="Kawachi M."/>
        </authorList>
    </citation>
    <scope>NUCLEOTIDE SEQUENCE [LARGE SCALE GENOMIC DNA]</scope>
    <source>
        <strain evidence="3 4">NIES-35</strain>
    </source>
</reference>
<evidence type="ECO:0000256" key="1">
    <source>
        <dbReference type="SAM" id="MobiDB-lite"/>
    </source>
</evidence>
<dbReference type="AlphaFoldDB" id="A0A2V0PEK7"/>
<proteinExistence type="predicted"/>
<evidence type="ECO:0000313" key="3">
    <source>
        <dbReference type="EMBL" id="GBF97949.1"/>
    </source>
</evidence>
<dbReference type="Proteomes" id="UP000247498">
    <property type="component" value="Unassembled WGS sequence"/>
</dbReference>
<organism evidence="3 4">
    <name type="scientific">Raphidocelis subcapitata</name>
    <dbReference type="NCBI Taxonomy" id="307507"/>
    <lineage>
        <taxon>Eukaryota</taxon>
        <taxon>Viridiplantae</taxon>
        <taxon>Chlorophyta</taxon>
        <taxon>core chlorophytes</taxon>
        <taxon>Chlorophyceae</taxon>
        <taxon>CS clade</taxon>
        <taxon>Sphaeropleales</taxon>
        <taxon>Selenastraceae</taxon>
        <taxon>Raphidocelis</taxon>
    </lineage>
</organism>
<name>A0A2V0PEK7_9CHLO</name>
<dbReference type="CDD" id="cd05243">
    <property type="entry name" value="SDR_a5"/>
    <property type="match status" value="1"/>
</dbReference>
<dbReference type="PANTHER" id="PTHR15020:SF42">
    <property type="entry name" value="NAD(P)-BINDING DOMAIN-CONTAINING PROTEIN"/>
    <property type="match status" value="1"/>
</dbReference>
<keyword evidence="4" id="KW-1185">Reference proteome</keyword>
<dbReference type="InParanoid" id="A0A2V0PEK7"/>
<protein>
    <submittedName>
        <fullName evidence="3">Epimerase</fullName>
    </submittedName>
</protein>
<dbReference type="InterPro" id="IPR036291">
    <property type="entry name" value="NAD(P)-bd_dom_sf"/>
</dbReference>
<dbReference type="PANTHER" id="PTHR15020">
    <property type="entry name" value="FLAVIN REDUCTASE-RELATED"/>
    <property type="match status" value="1"/>
</dbReference>
<dbReference type="Gene3D" id="3.40.50.720">
    <property type="entry name" value="NAD(P)-binding Rossmann-like Domain"/>
    <property type="match status" value="1"/>
</dbReference>
<dbReference type="EMBL" id="BDRX01000112">
    <property type="protein sequence ID" value="GBF97949.1"/>
    <property type="molecule type" value="Genomic_DNA"/>
</dbReference>
<evidence type="ECO:0000313" key="4">
    <source>
        <dbReference type="Proteomes" id="UP000247498"/>
    </source>
</evidence>
<feature type="domain" description="NAD(P)-binding" evidence="2">
    <location>
        <begin position="62"/>
        <end position="257"/>
    </location>
</feature>
<sequence>MHSAAPLAPSHRSLHGGCSRRPAPPPSRRLLVTRASAAADAPAAGGAADPRFAALGKVLVAGAAGGTGRCVVQALRAKGVPVRAMVRDAAAAAAKLPPAGEGLEIVEGDVVNFVSLPPALAGCDAIVVATGARDPSDPLGPLNVELNGNLNLIEAAKRAGCKRFVLVSSIGADELLNPLNVFWGVLLFKKQAELALARAGFDSFTVVRPGGLKSGGGSGGALVMAGAGTFGFPPFKKSGSIQRSRVADVCAEALVSPSAWNKVVEIIEEGAAPSRTLDELFASV</sequence>
<accession>A0A2V0PEK7</accession>
<feature type="region of interest" description="Disordered" evidence="1">
    <location>
        <begin position="1"/>
        <end position="27"/>
    </location>
</feature>
<gene>
    <name evidence="3" type="ORF">Rsub_10622</name>
</gene>
<dbReference type="SUPFAM" id="SSF51735">
    <property type="entry name" value="NAD(P)-binding Rossmann-fold domains"/>
    <property type="match status" value="1"/>
</dbReference>
<comment type="caution">
    <text evidence="3">The sequence shown here is derived from an EMBL/GenBank/DDBJ whole genome shotgun (WGS) entry which is preliminary data.</text>
</comment>
<dbReference type="OrthoDB" id="419598at2759"/>
<evidence type="ECO:0000259" key="2">
    <source>
        <dbReference type="Pfam" id="PF13460"/>
    </source>
</evidence>
<dbReference type="InterPro" id="IPR016040">
    <property type="entry name" value="NAD(P)-bd_dom"/>
</dbReference>
<dbReference type="Pfam" id="PF13460">
    <property type="entry name" value="NAD_binding_10"/>
    <property type="match status" value="1"/>
</dbReference>
<dbReference type="STRING" id="307507.A0A2V0PEK7"/>